<evidence type="ECO:0000256" key="1">
    <source>
        <dbReference type="SAM" id="MobiDB-lite"/>
    </source>
</evidence>
<gene>
    <name evidence="3" type="ORF">GGQ87_001495</name>
</gene>
<sequence>MSYGPDFATADAANAPLDAPLLIGADPMIWGAILLALVVAAMIGWLMGSGSRSRKGDAAPGIWEAVDDAAKNAMKADTDSLPARAAELQRVVKARLGCTLAFGGDLNRCMKSLDEALKGEVDEKAHAGGHSPAPHGETPHDHDGQGQDHAPAPAQANVTISVHAPTTGAGHAPHQPHHSPKRPMTTQERNDALRLAVAAFNDYWRHRSARQGEMRAIVAELSDPGPRRPHLSHSGGHH</sequence>
<dbReference type="AlphaFoldDB" id="A0A7X5YKC3"/>
<dbReference type="EMBL" id="JAATJM010000001">
    <property type="protein sequence ID" value="NJC41237.1"/>
    <property type="molecule type" value="Genomic_DNA"/>
</dbReference>
<protein>
    <submittedName>
        <fullName evidence="3">Uncharacterized protein</fullName>
    </submittedName>
</protein>
<accession>A0A7X5YKC3</accession>
<keyword evidence="2" id="KW-1133">Transmembrane helix</keyword>
<feature type="compositionally biased region" description="Basic and acidic residues" evidence="1">
    <location>
        <begin position="137"/>
        <end position="146"/>
    </location>
</feature>
<comment type="caution">
    <text evidence="3">The sequence shown here is derived from an EMBL/GenBank/DDBJ whole genome shotgun (WGS) entry which is preliminary data.</text>
</comment>
<keyword evidence="4" id="KW-1185">Reference proteome</keyword>
<feature type="region of interest" description="Disordered" evidence="1">
    <location>
        <begin position="164"/>
        <end position="188"/>
    </location>
</feature>
<reference evidence="3 4" key="1">
    <citation type="submission" date="2020-03" db="EMBL/GenBank/DDBJ databases">
        <title>Genomic Encyclopedia of Type Strains, Phase IV (KMG-IV): sequencing the most valuable type-strain genomes for metagenomic binning, comparative biology and taxonomic classification.</title>
        <authorList>
            <person name="Goeker M."/>
        </authorList>
    </citation>
    <scope>NUCLEOTIDE SEQUENCE [LARGE SCALE GENOMIC DNA]</scope>
    <source>
        <strain evidence="3 4">DSM 4736</strain>
    </source>
</reference>
<evidence type="ECO:0000313" key="4">
    <source>
        <dbReference type="Proteomes" id="UP000587415"/>
    </source>
</evidence>
<dbReference type="Proteomes" id="UP000587415">
    <property type="component" value="Unassembled WGS sequence"/>
</dbReference>
<organism evidence="3 4">
    <name type="scientific">Brevundimonas alba</name>
    <dbReference type="NCBI Taxonomy" id="74314"/>
    <lineage>
        <taxon>Bacteria</taxon>
        <taxon>Pseudomonadati</taxon>
        <taxon>Pseudomonadota</taxon>
        <taxon>Alphaproteobacteria</taxon>
        <taxon>Caulobacterales</taxon>
        <taxon>Caulobacteraceae</taxon>
        <taxon>Brevundimonas</taxon>
    </lineage>
</organism>
<keyword evidence="2" id="KW-0472">Membrane</keyword>
<name>A0A7X5YKC3_9CAUL</name>
<dbReference type="RefSeq" id="WP_168046171.1">
    <property type="nucleotide sequence ID" value="NZ_JAATJM010000001.1"/>
</dbReference>
<feature type="transmembrane region" description="Helical" evidence="2">
    <location>
        <begin position="28"/>
        <end position="47"/>
    </location>
</feature>
<evidence type="ECO:0000256" key="2">
    <source>
        <dbReference type="SAM" id="Phobius"/>
    </source>
</evidence>
<proteinExistence type="predicted"/>
<evidence type="ECO:0000313" key="3">
    <source>
        <dbReference type="EMBL" id="NJC41237.1"/>
    </source>
</evidence>
<keyword evidence="2" id="KW-0812">Transmembrane</keyword>
<feature type="region of interest" description="Disordered" evidence="1">
    <location>
        <begin position="123"/>
        <end position="152"/>
    </location>
</feature>